<feature type="domain" description="HTH luxR-type" evidence="4">
    <location>
        <begin position="158"/>
        <end position="223"/>
    </location>
</feature>
<dbReference type="Pfam" id="PF00072">
    <property type="entry name" value="Response_reg"/>
    <property type="match status" value="1"/>
</dbReference>
<dbReference type="PRINTS" id="PR00038">
    <property type="entry name" value="HTHLUXR"/>
</dbReference>
<dbReference type="PANTHER" id="PTHR43214:SF17">
    <property type="entry name" value="TRANSCRIPTIONAL REGULATORY PROTEIN RCSB"/>
    <property type="match status" value="1"/>
</dbReference>
<dbReference type="InterPro" id="IPR011006">
    <property type="entry name" value="CheY-like_superfamily"/>
</dbReference>
<dbReference type="Pfam" id="PF00196">
    <property type="entry name" value="GerE"/>
    <property type="match status" value="1"/>
</dbReference>
<keyword evidence="2" id="KW-0238">DNA-binding</keyword>
<evidence type="ECO:0000256" key="1">
    <source>
        <dbReference type="ARBA" id="ARBA00022553"/>
    </source>
</evidence>
<dbReference type="InterPro" id="IPR001789">
    <property type="entry name" value="Sig_transdc_resp-reg_receiver"/>
</dbReference>
<dbReference type="GO" id="GO:0003677">
    <property type="term" value="F:DNA binding"/>
    <property type="evidence" value="ECO:0007669"/>
    <property type="project" value="UniProtKB-KW"/>
</dbReference>
<evidence type="ECO:0000256" key="2">
    <source>
        <dbReference type="ARBA" id="ARBA00023125"/>
    </source>
</evidence>
<accession>A0A316IIQ0</accession>
<organism evidence="6 7">
    <name type="scientific">Fulvimonas soli</name>
    <dbReference type="NCBI Taxonomy" id="155197"/>
    <lineage>
        <taxon>Bacteria</taxon>
        <taxon>Pseudomonadati</taxon>
        <taxon>Pseudomonadota</taxon>
        <taxon>Gammaproteobacteria</taxon>
        <taxon>Lysobacterales</taxon>
        <taxon>Rhodanobacteraceae</taxon>
        <taxon>Fulvimonas</taxon>
    </lineage>
</organism>
<gene>
    <name evidence="6" type="ORF">C7456_101314</name>
</gene>
<evidence type="ECO:0000313" key="7">
    <source>
        <dbReference type="Proteomes" id="UP000245812"/>
    </source>
</evidence>
<dbReference type="GO" id="GO:0006355">
    <property type="term" value="P:regulation of DNA-templated transcription"/>
    <property type="evidence" value="ECO:0007669"/>
    <property type="project" value="InterPro"/>
</dbReference>
<keyword evidence="7" id="KW-1185">Reference proteome</keyword>
<dbReference type="CDD" id="cd17535">
    <property type="entry name" value="REC_NarL-like"/>
    <property type="match status" value="1"/>
</dbReference>
<dbReference type="SMART" id="SM00448">
    <property type="entry name" value="REC"/>
    <property type="match status" value="1"/>
</dbReference>
<dbReference type="PANTHER" id="PTHR43214">
    <property type="entry name" value="TWO-COMPONENT RESPONSE REGULATOR"/>
    <property type="match status" value="1"/>
</dbReference>
<dbReference type="Gene3D" id="1.10.10.10">
    <property type="entry name" value="Winged helix-like DNA-binding domain superfamily/Winged helix DNA-binding domain"/>
    <property type="match status" value="1"/>
</dbReference>
<dbReference type="Proteomes" id="UP000245812">
    <property type="component" value="Unassembled WGS sequence"/>
</dbReference>
<dbReference type="AlphaFoldDB" id="A0A316IIQ0"/>
<dbReference type="InterPro" id="IPR039420">
    <property type="entry name" value="WalR-like"/>
</dbReference>
<dbReference type="PROSITE" id="PS50110">
    <property type="entry name" value="RESPONSE_REGULATORY"/>
    <property type="match status" value="1"/>
</dbReference>
<evidence type="ECO:0000313" key="6">
    <source>
        <dbReference type="EMBL" id="PWK92973.1"/>
    </source>
</evidence>
<dbReference type="CDD" id="cd06170">
    <property type="entry name" value="LuxR_C_like"/>
    <property type="match status" value="1"/>
</dbReference>
<feature type="domain" description="Response regulatory" evidence="5">
    <location>
        <begin position="9"/>
        <end position="128"/>
    </location>
</feature>
<sequence length="226" mass="24205">MTSGIAPVKVVIADDHPVVLVGMKAMLHQDGRWRVVGEAGSGRELLGRLGGCECDLVITDFSMPREGSEDGLLLLRRLQRLRPGLPVIVLTMVHNGALVRGMFAAGAAGVVAKTAMTRELLVACHAVANGRGYLSEPMRKGLEAVPWLDGARSQALSPEAALSSLSPREAEVVRRYVGGQSVSEIARQLSRSVKTVSQQKNDAMRKLGLANHSQLYEFARNVGLSS</sequence>
<evidence type="ECO:0000259" key="5">
    <source>
        <dbReference type="PROSITE" id="PS50110"/>
    </source>
</evidence>
<feature type="modified residue" description="4-aspartylphosphate" evidence="3">
    <location>
        <position position="60"/>
    </location>
</feature>
<dbReference type="InterPro" id="IPR036388">
    <property type="entry name" value="WH-like_DNA-bd_sf"/>
</dbReference>
<keyword evidence="1 3" id="KW-0597">Phosphoprotein</keyword>
<dbReference type="Gene3D" id="3.40.50.2300">
    <property type="match status" value="1"/>
</dbReference>
<proteinExistence type="predicted"/>
<dbReference type="OrthoDB" id="5945638at2"/>
<dbReference type="PROSITE" id="PS50043">
    <property type="entry name" value="HTH_LUXR_2"/>
    <property type="match status" value="1"/>
</dbReference>
<protein>
    <submittedName>
        <fullName evidence="6">LuxR family two component transcriptional regulator</fullName>
    </submittedName>
</protein>
<dbReference type="GO" id="GO:0000160">
    <property type="term" value="P:phosphorelay signal transduction system"/>
    <property type="evidence" value="ECO:0007669"/>
    <property type="project" value="InterPro"/>
</dbReference>
<name>A0A316IIQ0_9GAMM</name>
<dbReference type="EMBL" id="QGHC01000001">
    <property type="protein sequence ID" value="PWK92973.1"/>
    <property type="molecule type" value="Genomic_DNA"/>
</dbReference>
<dbReference type="SMART" id="SM00421">
    <property type="entry name" value="HTH_LUXR"/>
    <property type="match status" value="1"/>
</dbReference>
<dbReference type="SUPFAM" id="SSF52172">
    <property type="entry name" value="CheY-like"/>
    <property type="match status" value="1"/>
</dbReference>
<dbReference type="InterPro" id="IPR016032">
    <property type="entry name" value="Sig_transdc_resp-reg_C-effctor"/>
</dbReference>
<dbReference type="SUPFAM" id="SSF46894">
    <property type="entry name" value="C-terminal effector domain of the bipartite response regulators"/>
    <property type="match status" value="1"/>
</dbReference>
<dbReference type="InterPro" id="IPR058245">
    <property type="entry name" value="NreC/VraR/RcsB-like_REC"/>
</dbReference>
<evidence type="ECO:0000256" key="3">
    <source>
        <dbReference type="PROSITE-ProRule" id="PRU00169"/>
    </source>
</evidence>
<evidence type="ECO:0000259" key="4">
    <source>
        <dbReference type="PROSITE" id="PS50043"/>
    </source>
</evidence>
<comment type="caution">
    <text evidence="6">The sequence shown here is derived from an EMBL/GenBank/DDBJ whole genome shotgun (WGS) entry which is preliminary data.</text>
</comment>
<dbReference type="InterPro" id="IPR000792">
    <property type="entry name" value="Tscrpt_reg_LuxR_C"/>
</dbReference>
<reference evidence="6 7" key="1">
    <citation type="submission" date="2018-05" db="EMBL/GenBank/DDBJ databases">
        <title>Genomic Encyclopedia of Type Strains, Phase IV (KMG-IV): sequencing the most valuable type-strain genomes for metagenomic binning, comparative biology and taxonomic classification.</title>
        <authorList>
            <person name="Goeker M."/>
        </authorList>
    </citation>
    <scope>NUCLEOTIDE SEQUENCE [LARGE SCALE GENOMIC DNA]</scope>
    <source>
        <strain evidence="6 7">DSM 14263</strain>
    </source>
</reference>